<evidence type="ECO:0000313" key="3">
    <source>
        <dbReference type="Proteomes" id="UP001283361"/>
    </source>
</evidence>
<accession>A0AAE1BA05</accession>
<dbReference type="Proteomes" id="UP001283361">
    <property type="component" value="Unassembled WGS sequence"/>
</dbReference>
<keyword evidence="3" id="KW-1185">Reference proteome</keyword>
<sequence>MKSRKGKKTKDEIQEKQREKEKRDTEKTIKIEKENETPRCQKGSSEEKTKNTILYHLGGISSTDGDWTPFWHHRAPKLPGGRIYSRPPCNSNSKASTVLVEYSVLALAFLNDRHKMAIAKKSGGHITDRRGYTLGTARAGITRNGSEPQIPGGTRFGEPGRTASQDVVSPFDLCRVTLTAPLESGKIGPIELLLISREVSAHSVRCSQKWQSRRHREDKLGTGSSLRLVAKQQGYPVTHNSFVPIGQRFEILLGA</sequence>
<dbReference type="AlphaFoldDB" id="A0AAE1BA05"/>
<feature type="region of interest" description="Disordered" evidence="1">
    <location>
        <begin position="1"/>
        <end position="47"/>
    </location>
</feature>
<proteinExistence type="predicted"/>
<evidence type="ECO:0000256" key="1">
    <source>
        <dbReference type="SAM" id="MobiDB-lite"/>
    </source>
</evidence>
<protein>
    <submittedName>
        <fullName evidence="2">Uncharacterized protein</fullName>
    </submittedName>
</protein>
<feature type="compositionally biased region" description="Basic and acidic residues" evidence="1">
    <location>
        <begin position="9"/>
        <end position="47"/>
    </location>
</feature>
<dbReference type="EMBL" id="JAWDGP010000325">
    <property type="protein sequence ID" value="KAK3801387.1"/>
    <property type="molecule type" value="Genomic_DNA"/>
</dbReference>
<comment type="caution">
    <text evidence="2">The sequence shown here is derived from an EMBL/GenBank/DDBJ whole genome shotgun (WGS) entry which is preliminary data.</text>
</comment>
<organism evidence="2 3">
    <name type="scientific">Elysia crispata</name>
    <name type="common">lettuce slug</name>
    <dbReference type="NCBI Taxonomy" id="231223"/>
    <lineage>
        <taxon>Eukaryota</taxon>
        <taxon>Metazoa</taxon>
        <taxon>Spiralia</taxon>
        <taxon>Lophotrochozoa</taxon>
        <taxon>Mollusca</taxon>
        <taxon>Gastropoda</taxon>
        <taxon>Heterobranchia</taxon>
        <taxon>Euthyneura</taxon>
        <taxon>Panpulmonata</taxon>
        <taxon>Sacoglossa</taxon>
        <taxon>Placobranchoidea</taxon>
        <taxon>Plakobranchidae</taxon>
        <taxon>Elysia</taxon>
    </lineage>
</organism>
<gene>
    <name evidence="2" type="ORF">RRG08_059089</name>
</gene>
<reference evidence="2" key="1">
    <citation type="journal article" date="2023" name="G3 (Bethesda)">
        <title>A reference genome for the long-term kleptoplast-retaining sea slug Elysia crispata morphotype clarki.</title>
        <authorList>
            <person name="Eastman K.E."/>
            <person name="Pendleton A.L."/>
            <person name="Shaikh M.A."/>
            <person name="Suttiyut T."/>
            <person name="Ogas R."/>
            <person name="Tomko P."/>
            <person name="Gavelis G."/>
            <person name="Widhalm J.R."/>
            <person name="Wisecaver J.H."/>
        </authorList>
    </citation>
    <scope>NUCLEOTIDE SEQUENCE</scope>
    <source>
        <strain evidence="2">ECLA1</strain>
    </source>
</reference>
<evidence type="ECO:0000313" key="2">
    <source>
        <dbReference type="EMBL" id="KAK3801387.1"/>
    </source>
</evidence>
<name>A0AAE1BA05_9GAST</name>